<protein>
    <submittedName>
        <fullName evidence="4">Pentatricopeptide repeat</fullName>
    </submittedName>
</protein>
<dbReference type="Pfam" id="PF13041">
    <property type="entry name" value="PPR_2"/>
    <property type="match status" value="2"/>
</dbReference>
<feature type="repeat" description="PPR" evidence="3">
    <location>
        <begin position="187"/>
        <end position="221"/>
    </location>
</feature>
<dbReference type="InterPro" id="IPR002885">
    <property type="entry name" value="PPR_rpt"/>
</dbReference>
<reference evidence="5" key="1">
    <citation type="submission" date="2016-06" db="EMBL/GenBank/DDBJ databases">
        <title>Parallel loss of symbiosis genes in relatives of nitrogen-fixing non-legume Parasponia.</title>
        <authorList>
            <person name="Van Velzen R."/>
            <person name="Holmer R."/>
            <person name="Bu F."/>
            <person name="Rutten L."/>
            <person name="Van Zeijl A."/>
            <person name="Liu W."/>
            <person name="Santuari L."/>
            <person name="Cao Q."/>
            <person name="Sharma T."/>
            <person name="Shen D."/>
            <person name="Roswanjaya Y."/>
            <person name="Wardhani T."/>
            <person name="Kalhor M.S."/>
            <person name="Jansen J."/>
            <person name="Van den Hoogen J."/>
            <person name="Gungor B."/>
            <person name="Hartog M."/>
            <person name="Hontelez J."/>
            <person name="Verver J."/>
            <person name="Yang W.-C."/>
            <person name="Schijlen E."/>
            <person name="Repin R."/>
            <person name="Schilthuizen M."/>
            <person name="Schranz E."/>
            <person name="Heidstra R."/>
            <person name="Miyata K."/>
            <person name="Fedorova E."/>
            <person name="Kohlen W."/>
            <person name="Bisseling T."/>
            <person name="Smit S."/>
            <person name="Geurts R."/>
        </authorList>
    </citation>
    <scope>NUCLEOTIDE SEQUENCE [LARGE SCALE GENOMIC DNA]</scope>
    <source>
        <strain evidence="5">cv. WU1-14</strain>
    </source>
</reference>
<dbReference type="PROSITE" id="PS51375">
    <property type="entry name" value="PPR"/>
    <property type="match status" value="1"/>
</dbReference>
<dbReference type="PANTHER" id="PTHR47941">
    <property type="entry name" value="PENTATRICOPEPTIDE REPEAT-CONTAINING PROTEIN 3, MITOCHONDRIAL"/>
    <property type="match status" value="1"/>
</dbReference>
<dbReference type="Gene3D" id="1.25.40.10">
    <property type="entry name" value="Tetratricopeptide repeat domain"/>
    <property type="match status" value="2"/>
</dbReference>
<evidence type="ECO:0000256" key="1">
    <source>
        <dbReference type="ARBA" id="ARBA00007626"/>
    </source>
</evidence>
<dbReference type="OrthoDB" id="968403at2759"/>
<dbReference type="Proteomes" id="UP000237105">
    <property type="component" value="Unassembled WGS sequence"/>
</dbReference>
<dbReference type="NCBIfam" id="TIGR00756">
    <property type="entry name" value="PPR"/>
    <property type="match status" value="1"/>
</dbReference>
<gene>
    <name evidence="4" type="ORF">PanWU01x14_097810</name>
</gene>
<organism evidence="4 5">
    <name type="scientific">Parasponia andersonii</name>
    <name type="common">Sponia andersonii</name>
    <dbReference type="NCBI Taxonomy" id="3476"/>
    <lineage>
        <taxon>Eukaryota</taxon>
        <taxon>Viridiplantae</taxon>
        <taxon>Streptophyta</taxon>
        <taxon>Embryophyta</taxon>
        <taxon>Tracheophyta</taxon>
        <taxon>Spermatophyta</taxon>
        <taxon>Magnoliopsida</taxon>
        <taxon>eudicotyledons</taxon>
        <taxon>Gunneridae</taxon>
        <taxon>Pentapetalae</taxon>
        <taxon>rosids</taxon>
        <taxon>fabids</taxon>
        <taxon>Rosales</taxon>
        <taxon>Cannabaceae</taxon>
        <taxon>Parasponia</taxon>
    </lineage>
</organism>
<evidence type="ECO:0000313" key="5">
    <source>
        <dbReference type="Proteomes" id="UP000237105"/>
    </source>
</evidence>
<proteinExistence type="inferred from homology"/>
<dbReference type="InterPro" id="IPR011990">
    <property type="entry name" value="TPR-like_helical_dom_sf"/>
</dbReference>
<keyword evidence="5" id="KW-1185">Reference proteome</keyword>
<dbReference type="EMBL" id="JXTB01000065">
    <property type="protein sequence ID" value="PON68221.1"/>
    <property type="molecule type" value="Genomic_DNA"/>
</dbReference>
<evidence type="ECO:0000256" key="3">
    <source>
        <dbReference type="PROSITE-ProRule" id="PRU00708"/>
    </source>
</evidence>
<dbReference type="AlphaFoldDB" id="A0A2P5D4J8"/>
<evidence type="ECO:0000256" key="2">
    <source>
        <dbReference type="ARBA" id="ARBA00022737"/>
    </source>
</evidence>
<name>A0A2P5D4J8_PARAD</name>
<keyword evidence="2" id="KW-0677">Repeat</keyword>
<comment type="caution">
    <text evidence="4">The sequence shown here is derived from an EMBL/GenBank/DDBJ whole genome shotgun (WGS) entry which is preliminary data.</text>
</comment>
<accession>A0A2P5D4J8</accession>
<sequence length="241" mass="27430">MREFAERLHTIRFGSQLYLLRRIIFRSDSSLRVMKSQWLRVSGNVLSISPLFSLLGTQSPSYYSALTRNNSSSSEYDRVRFEKLVQTRCKSGNLELNEALGYFNTLIKMRPWPFIWAFNQLFGALSKKNHCSTIVSILGRWEEAQRFLVDMIHRGISPNVQTFTVLIDSLCMEYKTQEAISLCIEPNVVTFNSVISALCKSSRSNEAAQFLENMTSHGIELGGQLDQVAYATLIKGFCLQG</sequence>
<comment type="similarity">
    <text evidence="1">Belongs to the PPR family. P subfamily.</text>
</comment>
<evidence type="ECO:0000313" key="4">
    <source>
        <dbReference type="EMBL" id="PON68221.1"/>
    </source>
</evidence>